<reference evidence="2 3" key="1">
    <citation type="submission" date="2010-10" db="EMBL/GenBank/DDBJ databases">
        <authorList>
            <consortium name="The Broad Institute Genome Sequencing Platform"/>
            <person name="Ward D."/>
            <person name="Earl A."/>
            <person name="Feldgarden M."/>
            <person name="Young S.K."/>
            <person name="Gargeya S."/>
            <person name="Zeng Q."/>
            <person name="Alvarado L."/>
            <person name="Berlin A."/>
            <person name="Bochicchio J."/>
            <person name="Chapman S.B."/>
            <person name="Chen Z."/>
            <person name="Freedman E."/>
            <person name="Gellesch M."/>
            <person name="Goldberg J."/>
            <person name="Griggs A."/>
            <person name="Gujja S."/>
            <person name="Heilman E."/>
            <person name="Heiman D."/>
            <person name="Howarth C."/>
            <person name="Mehta T."/>
            <person name="Neiman D."/>
            <person name="Pearson M."/>
            <person name="Roberts A."/>
            <person name="Saif S."/>
            <person name="Shea T."/>
            <person name="Shenoy N."/>
            <person name="Sisk P."/>
            <person name="Stolte C."/>
            <person name="Sykes S."/>
            <person name="White J."/>
            <person name="Yandava C."/>
            <person name="Allen-Vercoe E."/>
            <person name="Sibley C."/>
            <person name="Ambrose C.E."/>
            <person name="Strauss J."/>
            <person name="Daigneault M."/>
            <person name="Haas B."/>
            <person name="Nusbaum C."/>
            <person name="Birren B."/>
        </authorList>
    </citation>
    <scope>NUCLEOTIDE SEQUENCE [LARGE SCALE GENOMIC DNA]</scope>
    <source>
        <strain evidence="2 3">3_1_6</strain>
    </source>
</reference>
<gene>
    <name evidence="2" type="ORF">HMPREF0179_00376</name>
</gene>
<organism evidence="2 3">
    <name type="scientific">Bilophila wadsworthia (strain 3_1_6)</name>
    <dbReference type="NCBI Taxonomy" id="563192"/>
    <lineage>
        <taxon>Bacteria</taxon>
        <taxon>Pseudomonadati</taxon>
        <taxon>Thermodesulfobacteriota</taxon>
        <taxon>Desulfovibrionia</taxon>
        <taxon>Desulfovibrionales</taxon>
        <taxon>Desulfovibrionaceae</taxon>
        <taxon>Bilophila</taxon>
    </lineage>
</organism>
<accession>E5Y2G5</accession>
<dbReference type="OrthoDB" id="5461387at2"/>
<evidence type="ECO:0000256" key="1">
    <source>
        <dbReference type="SAM" id="MobiDB-lite"/>
    </source>
</evidence>
<name>E5Y2G5_BILW3</name>
<comment type="caution">
    <text evidence="2">The sequence shown here is derived from an EMBL/GenBank/DDBJ whole genome shotgun (WGS) entry which is preliminary data.</text>
</comment>
<dbReference type="STRING" id="563192.HMPREF0179_00376"/>
<feature type="compositionally biased region" description="Basic and acidic residues" evidence="1">
    <location>
        <begin position="33"/>
        <end position="44"/>
    </location>
</feature>
<dbReference type="AlphaFoldDB" id="E5Y2G5"/>
<dbReference type="GeneID" id="78086846"/>
<dbReference type="EMBL" id="ADCP02000002">
    <property type="protein sequence ID" value="EFV45755.1"/>
    <property type="molecule type" value="Genomic_DNA"/>
</dbReference>
<sequence length="119" mass="13106">MAARKKTTEEKNEQQAAATPAEQTSEQAAPGQEEGHVEDAREQTPETVETPEAPAAPETDVEALESLSVLADRHRVPSWQQAALCRFMGWEDGKMVSDAEYREALNSLKRRRLGGGRMA</sequence>
<feature type="compositionally biased region" description="Low complexity" evidence="1">
    <location>
        <begin position="14"/>
        <end position="29"/>
    </location>
</feature>
<evidence type="ECO:0000313" key="3">
    <source>
        <dbReference type="Proteomes" id="UP000006034"/>
    </source>
</evidence>
<reference evidence="2 3" key="2">
    <citation type="submission" date="2013-04" db="EMBL/GenBank/DDBJ databases">
        <title>The Genome Sequence of Bilophila wadsworthia 3_1_6.</title>
        <authorList>
            <consortium name="The Broad Institute Genomics Platform"/>
            <person name="Earl A."/>
            <person name="Ward D."/>
            <person name="Feldgarden M."/>
            <person name="Gevers D."/>
            <person name="Sibley C."/>
            <person name="Strauss J."/>
            <person name="Allen-Vercoe E."/>
            <person name="Walker B."/>
            <person name="Young S."/>
            <person name="Zeng Q."/>
            <person name="Gargeya S."/>
            <person name="Fitzgerald M."/>
            <person name="Haas B."/>
            <person name="Abouelleil A."/>
            <person name="Allen A.W."/>
            <person name="Alvarado L."/>
            <person name="Arachchi H.M."/>
            <person name="Berlin A.M."/>
            <person name="Chapman S.B."/>
            <person name="Gainer-Dewar J."/>
            <person name="Goldberg J."/>
            <person name="Griggs A."/>
            <person name="Gujja S."/>
            <person name="Hansen M."/>
            <person name="Howarth C."/>
            <person name="Imamovic A."/>
            <person name="Ireland A."/>
            <person name="Larimer J."/>
            <person name="McCowan C."/>
            <person name="Murphy C."/>
            <person name="Pearson M."/>
            <person name="Poon T.W."/>
            <person name="Priest M."/>
            <person name="Roberts A."/>
            <person name="Saif S."/>
            <person name="Shea T."/>
            <person name="Sisk P."/>
            <person name="Sykes S."/>
            <person name="Wortman J."/>
            <person name="Nusbaum C."/>
            <person name="Birren B."/>
        </authorList>
    </citation>
    <scope>NUCLEOTIDE SEQUENCE [LARGE SCALE GENOMIC DNA]</scope>
    <source>
        <strain evidence="2 3">3_1_6</strain>
    </source>
</reference>
<proteinExistence type="predicted"/>
<dbReference type="Proteomes" id="UP000006034">
    <property type="component" value="Unassembled WGS sequence"/>
</dbReference>
<feature type="region of interest" description="Disordered" evidence="1">
    <location>
        <begin position="1"/>
        <end position="59"/>
    </location>
</feature>
<protein>
    <submittedName>
        <fullName evidence="2">Uncharacterized protein</fullName>
    </submittedName>
</protein>
<dbReference type="RefSeq" id="WP_005024550.1">
    <property type="nucleotide sequence ID" value="NZ_KE150239.1"/>
</dbReference>
<keyword evidence="3" id="KW-1185">Reference proteome</keyword>
<dbReference type="HOGENOM" id="CLU_2056807_0_0_7"/>
<dbReference type="eggNOG" id="ENOG5030TSK">
    <property type="taxonomic scope" value="Bacteria"/>
</dbReference>
<evidence type="ECO:0000313" key="2">
    <source>
        <dbReference type="EMBL" id="EFV45755.1"/>
    </source>
</evidence>
<feature type="compositionally biased region" description="Basic and acidic residues" evidence="1">
    <location>
        <begin position="1"/>
        <end position="13"/>
    </location>
</feature>